<organism evidence="1 2">
    <name type="scientific">Brachyspira murdochii</name>
    <dbReference type="NCBI Taxonomy" id="84378"/>
    <lineage>
        <taxon>Bacteria</taxon>
        <taxon>Pseudomonadati</taxon>
        <taxon>Spirochaetota</taxon>
        <taxon>Spirochaetia</taxon>
        <taxon>Brachyspirales</taxon>
        <taxon>Brachyspiraceae</taxon>
        <taxon>Brachyspira</taxon>
    </lineage>
</organism>
<dbReference type="EMBL" id="JJMJ01000076">
    <property type="protein sequence ID" value="PPS22370.1"/>
    <property type="molecule type" value="Genomic_DNA"/>
</dbReference>
<keyword evidence="2" id="KW-1185">Reference proteome</keyword>
<proteinExistence type="predicted"/>
<evidence type="ECO:0000313" key="2">
    <source>
        <dbReference type="Proteomes" id="UP000238924"/>
    </source>
</evidence>
<name>A0ABX5B4X6_9SPIR</name>
<gene>
    <name evidence="1" type="ORF">DJ52_05260</name>
</gene>
<protein>
    <submittedName>
        <fullName evidence="1">Uncharacterized protein</fullName>
    </submittedName>
</protein>
<evidence type="ECO:0000313" key="1">
    <source>
        <dbReference type="EMBL" id="PPS22370.1"/>
    </source>
</evidence>
<sequence>NDIENIKFYLIYNNFNKSYRNINSTNKKKDKIIERQLLSKNKIINNIFLPIYPFNSNTLNIKKHNISLENEIII</sequence>
<accession>A0ABX5B4X6</accession>
<reference evidence="1 2" key="1">
    <citation type="submission" date="2014-04" db="EMBL/GenBank/DDBJ databases">
        <title>Whole genome sequence of 'Brachyspira hampsonii' D13-03603F2.</title>
        <authorList>
            <person name="Patterson A.H."/>
            <person name="Chaban B."/>
            <person name="Fernando C."/>
            <person name="Harding J.C."/>
            <person name="Hill J.E."/>
        </authorList>
    </citation>
    <scope>NUCLEOTIDE SEQUENCE [LARGE SCALE GENOMIC DNA]</scope>
    <source>
        <strain evidence="1 2">D13-03603F2</strain>
    </source>
</reference>
<dbReference type="Proteomes" id="UP000238924">
    <property type="component" value="Unassembled WGS sequence"/>
</dbReference>
<comment type="caution">
    <text evidence="1">The sequence shown here is derived from an EMBL/GenBank/DDBJ whole genome shotgun (WGS) entry which is preliminary data.</text>
</comment>
<feature type="non-terminal residue" evidence="1">
    <location>
        <position position="1"/>
    </location>
</feature>